<reference evidence="1 2" key="1">
    <citation type="journal article" date="2011" name="J. Bacteriol.">
        <title>Complete genome sequence of a beneficial plant root-associated bacterium, Pseudomonas brassicacearum.</title>
        <authorList>
            <person name="Ortet P."/>
            <person name="Barakat M."/>
            <person name="Lalaouna D."/>
            <person name="Fochesato S."/>
            <person name="Barbe V."/>
            <person name="Vacherie B."/>
            <person name="Santaella C."/>
            <person name="Heulin T."/>
            <person name="Achouak W."/>
        </authorList>
    </citation>
    <scope>NUCLEOTIDE SEQUENCE [LARGE SCALE GENOMIC DNA]</scope>
    <source>
        <strain evidence="1 2">NFM421</strain>
    </source>
</reference>
<dbReference type="KEGG" id="pba:PSEBR_m1699"/>
<dbReference type="EMBL" id="CP002585">
    <property type="protein sequence ID" value="AEA71927.1"/>
    <property type="molecule type" value="Genomic_DNA"/>
</dbReference>
<evidence type="ECO:0000313" key="1">
    <source>
        <dbReference type="EMBL" id="AEA71927.1"/>
    </source>
</evidence>
<accession>F2K6K0</accession>
<dbReference type="Proteomes" id="UP000006692">
    <property type="component" value="Chromosome"/>
</dbReference>
<dbReference type="STRING" id="994484.PSEBR_m1699"/>
<protein>
    <submittedName>
        <fullName evidence="1">Uncharacterized protein</fullName>
    </submittedName>
</protein>
<reference key="2">
    <citation type="submission" date="2011-03" db="EMBL/GenBank/DDBJ databases">
        <title>Complete Genome Sequence of a beneficial plant roots-associated bacterium Pseudomonas brassicacearum.</title>
        <authorList>
            <person name="Ortet P."/>
            <person name="Barakat M."/>
            <person name="Lalaouna D."/>
            <person name="Fochesato S."/>
            <person name="Barbe V."/>
            <person name="Santaella C."/>
            <person name="Heulin T."/>
            <person name="Achouak W."/>
        </authorList>
    </citation>
    <scope>NUCLEOTIDE SEQUENCE</scope>
    <source>
        <strain>NFM421</strain>
    </source>
</reference>
<sequence>MISDNEQLVWNASRSRHARAVVNRNRRRRRRANTARHQEFAGLVNPRRIIVQ</sequence>
<gene>
    <name evidence="1" type="ORF">PSEBR_m1699</name>
</gene>
<dbReference type="AlphaFoldDB" id="F2K6K0"/>
<dbReference type="HOGENOM" id="CLU_3083698_0_0_6"/>
<name>F2K6K0_PSEBN</name>
<proteinExistence type="predicted"/>
<evidence type="ECO:0000313" key="2">
    <source>
        <dbReference type="Proteomes" id="UP000006692"/>
    </source>
</evidence>
<organism evidence="1 2">
    <name type="scientific">Pseudomonas brassicacearum (strain NFM421)</name>
    <dbReference type="NCBI Taxonomy" id="994484"/>
    <lineage>
        <taxon>Bacteria</taxon>
        <taxon>Pseudomonadati</taxon>
        <taxon>Pseudomonadota</taxon>
        <taxon>Gammaproteobacteria</taxon>
        <taxon>Pseudomonadales</taxon>
        <taxon>Pseudomonadaceae</taxon>
        <taxon>Pseudomonas</taxon>
    </lineage>
</organism>